<dbReference type="Proteomes" id="UP000007435">
    <property type="component" value="Chromosome"/>
</dbReference>
<dbReference type="EMBL" id="CP002305">
    <property type="protein sequence ID" value="ADQ16732.1"/>
    <property type="molecule type" value="Genomic_DNA"/>
</dbReference>
<dbReference type="eggNOG" id="ENOG502ZAFW">
    <property type="taxonomic scope" value="Bacteria"/>
</dbReference>
<proteinExistence type="predicted"/>
<reference key="1">
    <citation type="submission" date="2010-11" db="EMBL/GenBank/DDBJ databases">
        <title>The complete genome of Leadbetterella byssophila DSM 17132.</title>
        <authorList>
            <consortium name="US DOE Joint Genome Institute (JGI-PGF)"/>
            <person name="Lucas S."/>
            <person name="Copeland A."/>
            <person name="Lapidus A."/>
            <person name="Glavina del Rio T."/>
            <person name="Dalin E."/>
            <person name="Tice H."/>
            <person name="Bruce D."/>
            <person name="Goodwin L."/>
            <person name="Pitluck S."/>
            <person name="Kyrpides N."/>
            <person name="Mavromatis K."/>
            <person name="Ivanova N."/>
            <person name="Teshima H."/>
            <person name="Brettin T."/>
            <person name="Detter J.C."/>
            <person name="Han C."/>
            <person name="Tapia R."/>
            <person name="Land M."/>
            <person name="Hauser L."/>
            <person name="Markowitz V."/>
            <person name="Cheng J.-F."/>
            <person name="Hugenholtz P."/>
            <person name="Woyke T."/>
            <person name="Wu D."/>
            <person name="Tindall B."/>
            <person name="Pomrenke H.G."/>
            <person name="Brambilla E."/>
            <person name="Klenk H.-P."/>
            <person name="Eisen J.A."/>
        </authorList>
    </citation>
    <scope>NUCLEOTIDE SEQUENCE [LARGE SCALE GENOMIC DNA]</scope>
    <source>
        <strain>DSM 17132</strain>
    </source>
</reference>
<name>E4RS80_LEAB4</name>
<dbReference type="STRING" id="649349.Lbys_1002"/>
<accession>E4RS80</accession>
<reference evidence="2 3" key="2">
    <citation type="journal article" date="2011" name="Stand. Genomic Sci.">
        <title>Complete genome sequence of Leadbetterella byssophila type strain (4M15).</title>
        <authorList>
            <person name="Abt B."/>
            <person name="Teshima H."/>
            <person name="Lucas S."/>
            <person name="Lapidus A."/>
            <person name="Del Rio T.G."/>
            <person name="Nolan M."/>
            <person name="Tice H."/>
            <person name="Cheng J.F."/>
            <person name="Pitluck S."/>
            <person name="Liolios K."/>
            <person name="Pagani I."/>
            <person name="Ivanova N."/>
            <person name="Mavromatis K."/>
            <person name="Pati A."/>
            <person name="Tapia R."/>
            <person name="Han C."/>
            <person name="Goodwin L."/>
            <person name="Chen A."/>
            <person name="Palaniappan K."/>
            <person name="Land M."/>
            <person name="Hauser L."/>
            <person name="Chang Y.J."/>
            <person name="Jeffries C.D."/>
            <person name="Rohde M."/>
            <person name="Goker M."/>
            <person name="Tindall B.J."/>
            <person name="Detter J.C."/>
            <person name="Woyke T."/>
            <person name="Bristow J."/>
            <person name="Eisen J.A."/>
            <person name="Markowitz V."/>
            <person name="Hugenholtz P."/>
            <person name="Klenk H.P."/>
            <person name="Kyrpides N.C."/>
        </authorList>
    </citation>
    <scope>NUCLEOTIDE SEQUENCE [LARGE SCALE GENOMIC DNA]</scope>
    <source>
        <strain evidence="3">DSM 17132 / JCM 16389 / KACC 11308 / NBRC 106382 / 4M15</strain>
    </source>
</reference>
<keyword evidence="1" id="KW-0732">Signal</keyword>
<dbReference type="AlphaFoldDB" id="E4RS80"/>
<protein>
    <recommendedName>
        <fullName evidence="4">DUF4403 family protein</fullName>
    </recommendedName>
</protein>
<dbReference type="Pfam" id="PF14356">
    <property type="entry name" value="DUF4403"/>
    <property type="match status" value="1"/>
</dbReference>
<gene>
    <name evidence="2" type="ordered locus">Lbys_1002</name>
</gene>
<evidence type="ECO:0000256" key="1">
    <source>
        <dbReference type="SAM" id="SignalP"/>
    </source>
</evidence>
<evidence type="ECO:0008006" key="4">
    <source>
        <dbReference type="Google" id="ProtNLM"/>
    </source>
</evidence>
<evidence type="ECO:0000313" key="3">
    <source>
        <dbReference type="Proteomes" id="UP000007435"/>
    </source>
</evidence>
<dbReference type="KEGG" id="lby:Lbys_1002"/>
<dbReference type="HOGENOM" id="CLU_047106_0_0_10"/>
<organism evidence="2 3">
    <name type="scientific">Leadbetterella byssophila (strain DSM 17132 / JCM 16389 / KACC 11308 / NBRC 106382 / 4M15)</name>
    <dbReference type="NCBI Taxonomy" id="649349"/>
    <lineage>
        <taxon>Bacteria</taxon>
        <taxon>Pseudomonadati</taxon>
        <taxon>Bacteroidota</taxon>
        <taxon>Cytophagia</taxon>
        <taxon>Cytophagales</taxon>
        <taxon>Leadbetterellaceae</taxon>
        <taxon>Leadbetterella</taxon>
    </lineage>
</organism>
<keyword evidence="3" id="KW-1185">Reference proteome</keyword>
<sequence length="450" mass="50753">MKMKKLFVGFLLPFSLAAQNVNIPMVFEKKPSTISIPLDISLEDIQNQINLGLPDLIYEDNSFADDGLKVKVWRKGNLIFTENKDGTLTYEVPLKVWAQKEITVLGISQAPSTDFEIKIKFASKFRISEDYELITQTKGLSFTWITKPVLKSSLVDVPIGPIIGRVITSNMPLFAEQIDETIRKNYSLKPYVIEAWNVAKRPIQVSEEYNTWFRADPLEVISTPLQSVGASIKGTIGIKIFLETFVGTPLYTPSMVVEVPKLKMVNAIPEEFEVQLVNVISYEQANEISRKMFLDETFEFKNGKYKIVVKDLVVAHENENIVFQIQTTGSFKGQIKIQGIPVYDPEKKSVVLKDVKLDVKTRNILHKAAAWLLEGTLEKRIAEEFALPLEEIIEFSKKSVLETVNSELSKGIRMKGQIISVNPDQVIVTEEAILAVVNSRAKVQLIVKGM</sequence>
<dbReference type="InterPro" id="IPR025515">
    <property type="entry name" value="DUF4403"/>
</dbReference>
<evidence type="ECO:0000313" key="2">
    <source>
        <dbReference type="EMBL" id="ADQ16732.1"/>
    </source>
</evidence>
<feature type="chain" id="PRO_5003188389" description="DUF4403 family protein" evidence="1">
    <location>
        <begin position="21"/>
        <end position="450"/>
    </location>
</feature>
<feature type="signal peptide" evidence="1">
    <location>
        <begin position="1"/>
        <end position="20"/>
    </location>
</feature>